<dbReference type="Pfam" id="PF19601">
    <property type="entry name" value="DUF6106"/>
    <property type="match status" value="1"/>
</dbReference>
<evidence type="ECO:0000313" key="2">
    <source>
        <dbReference type="EMBL" id="MCU6700053.1"/>
    </source>
</evidence>
<protein>
    <submittedName>
        <fullName evidence="2">DUF6106 family protein</fullName>
    </submittedName>
</protein>
<dbReference type="InterPro" id="IPR046088">
    <property type="entry name" value="DUF6106"/>
</dbReference>
<dbReference type="EMBL" id="JAOQJV010000007">
    <property type="protein sequence ID" value="MCU6700053.1"/>
    <property type="molecule type" value="Genomic_DNA"/>
</dbReference>
<sequence length="163" mass="18514">MADIFVEKMVKKKRDGKDFARIALCVLLVVFSAVMSLQSPIFLALVLLFVLLGLLVMRICDVEYEYQYINGYFDVDKIFHKEHRKNIFEANMVNLVILAPESAEVLKRYSNVKVCDFTSGYSNEPVYGMIFSEEGIMKKVLFEPGEEMLAGIASQVPGKVVKQ</sequence>
<evidence type="ECO:0000313" key="3">
    <source>
        <dbReference type="Proteomes" id="UP001207605"/>
    </source>
</evidence>
<feature type="transmembrane region" description="Helical" evidence="1">
    <location>
        <begin position="41"/>
        <end position="60"/>
    </location>
</feature>
<keyword evidence="1" id="KW-1133">Transmembrane helix</keyword>
<dbReference type="RefSeq" id="WP_118382327.1">
    <property type="nucleotide sequence ID" value="NZ_JAOQJV010000007.1"/>
</dbReference>
<evidence type="ECO:0000256" key="1">
    <source>
        <dbReference type="SAM" id="Phobius"/>
    </source>
</evidence>
<proteinExistence type="predicted"/>
<gene>
    <name evidence="2" type="ORF">OCV65_07390</name>
</gene>
<feature type="transmembrane region" description="Helical" evidence="1">
    <location>
        <begin position="18"/>
        <end position="35"/>
    </location>
</feature>
<keyword evidence="1" id="KW-0812">Transmembrane</keyword>
<dbReference type="Proteomes" id="UP001207605">
    <property type="component" value="Unassembled WGS sequence"/>
</dbReference>
<keyword evidence="3" id="KW-1185">Reference proteome</keyword>
<comment type="caution">
    <text evidence="2">The sequence shown here is derived from an EMBL/GenBank/DDBJ whole genome shotgun (WGS) entry which is preliminary data.</text>
</comment>
<accession>A0ABT2S635</accession>
<organism evidence="2 3">
    <name type="scientific">Dorea ammoniilytica</name>
    <dbReference type="NCBI Taxonomy" id="2981788"/>
    <lineage>
        <taxon>Bacteria</taxon>
        <taxon>Bacillati</taxon>
        <taxon>Bacillota</taxon>
        <taxon>Clostridia</taxon>
        <taxon>Lachnospirales</taxon>
        <taxon>Lachnospiraceae</taxon>
        <taxon>Dorea</taxon>
    </lineage>
</organism>
<reference evidence="2 3" key="1">
    <citation type="journal article" date="2021" name="ISME Commun">
        <title>Automated analysis of genomic sequences facilitates high-throughput and comprehensive description of bacteria.</title>
        <authorList>
            <person name="Hitch T.C.A."/>
        </authorList>
    </citation>
    <scope>NUCLEOTIDE SEQUENCE [LARGE SCALE GENOMIC DNA]</scope>
    <source>
        <strain evidence="2 3">Sanger_02</strain>
    </source>
</reference>
<keyword evidence="1" id="KW-0472">Membrane</keyword>
<name>A0ABT2S635_9FIRM</name>